<keyword evidence="1" id="KW-0805">Transcription regulation</keyword>
<sequence length="328" mass="33668">MYEEAAPPGPLAGVARCVWRSASAGPKRIVPDGCLDLVVGDGGVFVAGPDTAAWSSVTRPGAELRGVRFVPGRAPAVLGVSADELRDSRVPLGELWGREGELLAERLLAGELTPAQAVASRLPEVPAPDPAVAALLAGLEAGAPRVSDAAAMLTRLGAGGAGAGRCARAEQIVDATAQLRADPARIAAALARTGADPALIAELRGADPALIAAALARPNPSRPAADVAAERAEDPARPFAVSERRLRRRFVQAVGYGPATYLRVSRFQRAVALASRSPGLAALAAAAGYADQAHLSRDCRALTGLTPRAYFRPPSTVDVTAGDRLRSA</sequence>
<dbReference type="SMART" id="SM00342">
    <property type="entry name" value="HTH_ARAC"/>
    <property type="match status" value="1"/>
</dbReference>
<dbReference type="Pfam" id="PF12833">
    <property type="entry name" value="HTH_18"/>
    <property type="match status" value="1"/>
</dbReference>
<dbReference type="RefSeq" id="WP_257926622.1">
    <property type="nucleotide sequence ID" value="NZ_JAMXQV010000039.1"/>
</dbReference>
<feature type="domain" description="HTH araC/xylS-type" evidence="4">
    <location>
        <begin position="233"/>
        <end position="313"/>
    </location>
</feature>
<accession>A0A9X2SPG2</accession>
<gene>
    <name evidence="5" type="ORF">M8542_45320</name>
</gene>
<name>A0A9X2SPG2_9PSEU</name>
<evidence type="ECO:0000256" key="3">
    <source>
        <dbReference type="ARBA" id="ARBA00023163"/>
    </source>
</evidence>
<comment type="caution">
    <text evidence="5">The sequence shown here is derived from an EMBL/GenBank/DDBJ whole genome shotgun (WGS) entry which is preliminary data.</text>
</comment>
<protein>
    <submittedName>
        <fullName evidence="5">Helix-turn-helix domain-containing protein</fullName>
    </submittedName>
</protein>
<dbReference type="AlphaFoldDB" id="A0A9X2SPG2"/>
<dbReference type="GO" id="GO:0043565">
    <property type="term" value="F:sequence-specific DNA binding"/>
    <property type="evidence" value="ECO:0007669"/>
    <property type="project" value="InterPro"/>
</dbReference>
<proteinExistence type="predicted"/>
<dbReference type="GO" id="GO:0003700">
    <property type="term" value="F:DNA-binding transcription factor activity"/>
    <property type="evidence" value="ECO:0007669"/>
    <property type="project" value="InterPro"/>
</dbReference>
<keyword evidence="3" id="KW-0804">Transcription</keyword>
<dbReference type="InterPro" id="IPR018060">
    <property type="entry name" value="HTH_AraC"/>
</dbReference>
<evidence type="ECO:0000259" key="4">
    <source>
        <dbReference type="PROSITE" id="PS01124"/>
    </source>
</evidence>
<dbReference type="PANTHER" id="PTHR46796:SF15">
    <property type="entry name" value="BLL1074 PROTEIN"/>
    <property type="match status" value="1"/>
</dbReference>
<organism evidence="5 6">
    <name type="scientific">Amycolatopsis iheyensis</name>
    <dbReference type="NCBI Taxonomy" id="2945988"/>
    <lineage>
        <taxon>Bacteria</taxon>
        <taxon>Bacillati</taxon>
        <taxon>Actinomycetota</taxon>
        <taxon>Actinomycetes</taxon>
        <taxon>Pseudonocardiales</taxon>
        <taxon>Pseudonocardiaceae</taxon>
        <taxon>Amycolatopsis</taxon>
    </lineage>
</organism>
<dbReference type="Gene3D" id="1.10.10.60">
    <property type="entry name" value="Homeodomain-like"/>
    <property type="match status" value="1"/>
</dbReference>
<evidence type="ECO:0000256" key="2">
    <source>
        <dbReference type="ARBA" id="ARBA00023125"/>
    </source>
</evidence>
<dbReference type="PROSITE" id="PS01124">
    <property type="entry name" value="HTH_ARAC_FAMILY_2"/>
    <property type="match status" value="1"/>
</dbReference>
<evidence type="ECO:0000313" key="6">
    <source>
        <dbReference type="Proteomes" id="UP001144096"/>
    </source>
</evidence>
<evidence type="ECO:0000256" key="1">
    <source>
        <dbReference type="ARBA" id="ARBA00023015"/>
    </source>
</evidence>
<keyword evidence="6" id="KW-1185">Reference proteome</keyword>
<dbReference type="Pfam" id="PF20240">
    <property type="entry name" value="DUF6597"/>
    <property type="match status" value="1"/>
</dbReference>
<dbReference type="Proteomes" id="UP001144096">
    <property type="component" value="Unassembled WGS sequence"/>
</dbReference>
<dbReference type="InterPro" id="IPR046532">
    <property type="entry name" value="DUF6597"/>
</dbReference>
<evidence type="ECO:0000313" key="5">
    <source>
        <dbReference type="EMBL" id="MCR6490057.1"/>
    </source>
</evidence>
<dbReference type="EMBL" id="JAMXQV010000039">
    <property type="protein sequence ID" value="MCR6490057.1"/>
    <property type="molecule type" value="Genomic_DNA"/>
</dbReference>
<dbReference type="InterPro" id="IPR050204">
    <property type="entry name" value="AraC_XylS_family_regulators"/>
</dbReference>
<dbReference type="PANTHER" id="PTHR46796">
    <property type="entry name" value="HTH-TYPE TRANSCRIPTIONAL ACTIVATOR RHAS-RELATED"/>
    <property type="match status" value="1"/>
</dbReference>
<keyword evidence="2" id="KW-0238">DNA-binding</keyword>
<reference evidence="5" key="1">
    <citation type="submission" date="2022-06" db="EMBL/GenBank/DDBJ databases">
        <title>Amycolatopsis iheyaensis sp. nov., a new species of the genus Amycolatopsis isolated from soil in Iheya island, Japan.</title>
        <authorList>
            <person name="Ngamcharungchit C."/>
            <person name="Kanto H."/>
            <person name="Take A."/>
            <person name="Intra B."/>
            <person name="Matsumoto A."/>
            <person name="Panbangred W."/>
            <person name="Inahashi Y."/>
        </authorList>
    </citation>
    <scope>NUCLEOTIDE SEQUENCE</scope>
    <source>
        <strain evidence="5">OK19-0408</strain>
    </source>
</reference>